<dbReference type="EMBL" id="FNFE01000010">
    <property type="protein sequence ID" value="SDL04110.1"/>
    <property type="molecule type" value="Genomic_DNA"/>
</dbReference>
<evidence type="ECO:0000313" key="3">
    <source>
        <dbReference type="Proteomes" id="UP000198882"/>
    </source>
</evidence>
<keyword evidence="3" id="KW-1185">Reference proteome</keyword>
<dbReference type="Proteomes" id="UP000198882">
    <property type="component" value="Unassembled WGS sequence"/>
</dbReference>
<name>A0A1G9GTS3_9EURY</name>
<dbReference type="RefSeq" id="WP_175529409.1">
    <property type="nucleotide sequence ID" value="NZ_FNFE01000010.1"/>
</dbReference>
<reference evidence="3" key="1">
    <citation type="submission" date="2016-10" db="EMBL/GenBank/DDBJ databases">
        <authorList>
            <person name="Varghese N."/>
            <person name="Submissions S."/>
        </authorList>
    </citation>
    <scope>NUCLEOTIDE SEQUENCE [LARGE SCALE GENOMIC DNA]</scope>
    <source>
        <strain evidence="3">B4,CECT 8067,JCM 17497</strain>
    </source>
</reference>
<keyword evidence="1" id="KW-0472">Membrane</keyword>
<organism evidence="2 3">
    <name type="scientific">Natronorubrum texcoconense</name>
    <dbReference type="NCBI Taxonomy" id="1095776"/>
    <lineage>
        <taxon>Archaea</taxon>
        <taxon>Methanobacteriati</taxon>
        <taxon>Methanobacteriota</taxon>
        <taxon>Stenosarchaea group</taxon>
        <taxon>Halobacteria</taxon>
        <taxon>Halobacteriales</taxon>
        <taxon>Natrialbaceae</taxon>
        <taxon>Natronorubrum</taxon>
    </lineage>
</organism>
<keyword evidence="1" id="KW-1133">Transmembrane helix</keyword>
<accession>A0A1G9GTS3</accession>
<keyword evidence="1" id="KW-0812">Transmembrane</keyword>
<sequence length="56" mass="6201">MSDSGPDGGLVRALLRAEQRLHETAPIKESHSKLLVRSVFWFLLFSGVYTVVSSVL</sequence>
<protein>
    <submittedName>
        <fullName evidence="2">Uncharacterized protein</fullName>
    </submittedName>
</protein>
<proteinExistence type="predicted"/>
<dbReference type="OrthoDB" id="203668at2157"/>
<evidence type="ECO:0000256" key="1">
    <source>
        <dbReference type="SAM" id="Phobius"/>
    </source>
</evidence>
<gene>
    <name evidence="2" type="ORF">SAMN04515672_0008</name>
</gene>
<evidence type="ECO:0000313" key="2">
    <source>
        <dbReference type="EMBL" id="SDL04110.1"/>
    </source>
</evidence>
<feature type="transmembrane region" description="Helical" evidence="1">
    <location>
        <begin position="34"/>
        <end position="52"/>
    </location>
</feature>
<dbReference type="AlphaFoldDB" id="A0A1G9GTS3"/>